<dbReference type="EMBL" id="BLSA01000096">
    <property type="protein sequence ID" value="GFP32538.1"/>
    <property type="molecule type" value="Genomic_DNA"/>
</dbReference>
<dbReference type="NCBIfam" id="NF033517">
    <property type="entry name" value="transpos_IS66"/>
    <property type="match status" value="1"/>
</dbReference>
<dbReference type="PANTHER" id="PTHR33678:SF1">
    <property type="entry name" value="BLL1576 PROTEIN"/>
    <property type="match status" value="1"/>
</dbReference>
<dbReference type="PANTHER" id="PTHR33678">
    <property type="entry name" value="BLL1576 PROTEIN"/>
    <property type="match status" value="1"/>
</dbReference>
<sequence length="480" mass="55091">MTPEEALAIYRAGPEAVVKALCDLYAENRAWGERIKVLEEKLKVLEERLAQNSRNSSKPPSSDGPDKPAPRTLRPRGEHKPGGQPGHKGYSLKMVEKPDHTVLHRVDQCEKCGRSLKKKEAMNIERRQVFDIPPVKIEVTEHQAEIKECLCGHLNKAAFPENITAPAQYGQDIIARAVYLRDYQLLPSERTCEVLRDFFSCGMGEGTLNNATSKCSLVLEEPLEQIKQHLTKSPVVNFDETGCRVDGKKQWLHVAGTKNLTYYQIHPKRGSEAMDEIGILPNFEGTAIHDFWKPYFKYSCKHGLCNAHHLRELTFVYEEQGQVWAKHMIDRLLDIKKVVDEARNVTDSLPEEQIQEFEEHYEKILKEGYLANPLPKKTTSHKKKRGRRKKSKSRNLLERLDHHREKALAFMYDFSVPFDNNLGERDERMMKVQQKISGCFRSEDGGKVFSRIRSYISTARKNVTGQMRNLDPGQDKISQV</sequence>
<dbReference type="AlphaFoldDB" id="A0A6V8PJU0"/>
<dbReference type="InterPro" id="IPR052344">
    <property type="entry name" value="Transposase-related"/>
</dbReference>
<organism evidence="5 6">
    <name type="scientific">Candidatus Hakubella thermalkaliphila</name>
    <dbReference type="NCBI Taxonomy" id="2754717"/>
    <lineage>
        <taxon>Bacteria</taxon>
        <taxon>Bacillati</taxon>
        <taxon>Actinomycetota</taxon>
        <taxon>Actinomycetota incertae sedis</taxon>
        <taxon>Candidatus Hakubellales</taxon>
        <taxon>Candidatus Hakubellaceae</taxon>
        <taxon>Candidatus Hakubella</taxon>
    </lineage>
</organism>
<feature type="compositionally biased region" description="Basic residues" evidence="1">
    <location>
        <begin position="378"/>
        <end position="393"/>
    </location>
</feature>
<name>A0A6V8PJU0_9ACTN</name>
<dbReference type="Pfam" id="PF03050">
    <property type="entry name" value="DDE_Tnp_IS66"/>
    <property type="match status" value="1"/>
</dbReference>
<feature type="region of interest" description="Disordered" evidence="1">
    <location>
        <begin position="373"/>
        <end position="398"/>
    </location>
</feature>
<feature type="non-terminal residue" evidence="5">
    <location>
        <position position="480"/>
    </location>
</feature>
<evidence type="ECO:0000313" key="5">
    <source>
        <dbReference type="EMBL" id="GFP32538.1"/>
    </source>
</evidence>
<dbReference type="Pfam" id="PF20042">
    <property type="entry name" value="DUF6444"/>
    <property type="match status" value="1"/>
</dbReference>
<feature type="domain" description="Transposase IS66 central" evidence="2">
    <location>
        <begin position="168"/>
        <end position="447"/>
    </location>
</feature>
<gene>
    <name evidence="5" type="ORF">HKBW3S42_00842</name>
</gene>
<evidence type="ECO:0000313" key="6">
    <source>
        <dbReference type="Proteomes" id="UP000568877"/>
    </source>
</evidence>
<dbReference type="InterPro" id="IPR004291">
    <property type="entry name" value="Transposase_IS66_central"/>
</dbReference>
<dbReference type="Proteomes" id="UP000568877">
    <property type="component" value="Unassembled WGS sequence"/>
</dbReference>
<comment type="caution">
    <text evidence="5">The sequence shown here is derived from an EMBL/GenBank/DDBJ whole genome shotgun (WGS) entry which is preliminary data.</text>
</comment>
<dbReference type="InterPro" id="IPR045618">
    <property type="entry name" value="DUF6444"/>
</dbReference>
<reference evidence="5 6" key="1">
    <citation type="journal article" date="2020" name="Front. Microbiol.">
        <title>Single-cell genomics of novel Actinobacteria with the Wood-Ljungdahl pathway discovered in a serpentinizing system.</title>
        <authorList>
            <person name="Merino N."/>
            <person name="Kawai M."/>
            <person name="Boyd E.S."/>
            <person name="Colman D.R."/>
            <person name="McGlynn S.E."/>
            <person name="Nealson K.H."/>
            <person name="Kurokawa K."/>
            <person name="Hongoh Y."/>
        </authorList>
    </citation>
    <scope>NUCLEOTIDE SEQUENCE [LARGE SCALE GENOMIC DNA]</scope>
    <source>
        <strain evidence="5 6">S42</strain>
    </source>
</reference>
<protein>
    <submittedName>
        <fullName evidence="5">Transposase</fullName>
    </submittedName>
</protein>
<evidence type="ECO:0000259" key="4">
    <source>
        <dbReference type="Pfam" id="PF20042"/>
    </source>
</evidence>
<dbReference type="Pfam" id="PF13005">
    <property type="entry name" value="zf-IS66"/>
    <property type="match status" value="1"/>
</dbReference>
<evidence type="ECO:0000256" key="1">
    <source>
        <dbReference type="SAM" id="MobiDB-lite"/>
    </source>
</evidence>
<feature type="compositionally biased region" description="Basic and acidic residues" evidence="1">
    <location>
        <begin position="64"/>
        <end position="81"/>
    </location>
</feature>
<proteinExistence type="predicted"/>
<feature type="domain" description="DUF6444" evidence="4">
    <location>
        <begin position="32"/>
        <end position="90"/>
    </location>
</feature>
<accession>A0A6V8PJU0</accession>
<evidence type="ECO:0000259" key="3">
    <source>
        <dbReference type="Pfam" id="PF13005"/>
    </source>
</evidence>
<evidence type="ECO:0000259" key="2">
    <source>
        <dbReference type="Pfam" id="PF03050"/>
    </source>
</evidence>
<feature type="domain" description="Transposase IS66 zinc-finger binding" evidence="3">
    <location>
        <begin position="108"/>
        <end position="151"/>
    </location>
</feature>
<feature type="region of interest" description="Disordered" evidence="1">
    <location>
        <begin position="49"/>
        <end position="91"/>
    </location>
</feature>
<dbReference type="InterPro" id="IPR024474">
    <property type="entry name" value="Znf_dom_IS66"/>
</dbReference>